<reference evidence="1 2" key="1">
    <citation type="journal article" date="2011" name="Science">
        <title>The ecoresponsive genome of Daphnia pulex.</title>
        <authorList>
            <person name="Colbourne J.K."/>
            <person name="Pfrender M.E."/>
            <person name="Gilbert D."/>
            <person name="Thomas W.K."/>
            <person name="Tucker A."/>
            <person name="Oakley T.H."/>
            <person name="Tokishita S."/>
            <person name="Aerts A."/>
            <person name="Arnold G.J."/>
            <person name="Basu M.K."/>
            <person name="Bauer D.J."/>
            <person name="Caceres C.E."/>
            <person name="Carmel L."/>
            <person name="Casola C."/>
            <person name="Choi J.H."/>
            <person name="Detter J.C."/>
            <person name="Dong Q."/>
            <person name="Dusheyko S."/>
            <person name="Eads B.D."/>
            <person name="Frohlich T."/>
            <person name="Geiler-Samerotte K.A."/>
            <person name="Gerlach D."/>
            <person name="Hatcher P."/>
            <person name="Jogdeo S."/>
            <person name="Krijgsveld J."/>
            <person name="Kriventseva E.V."/>
            <person name="Kultz D."/>
            <person name="Laforsch C."/>
            <person name="Lindquist E."/>
            <person name="Lopez J."/>
            <person name="Manak J.R."/>
            <person name="Muller J."/>
            <person name="Pangilinan J."/>
            <person name="Patwardhan R.P."/>
            <person name="Pitluck S."/>
            <person name="Pritham E.J."/>
            <person name="Rechtsteiner A."/>
            <person name="Rho M."/>
            <person name="Rogozin I.B."/>
            <person name="Sakarya O."/>
            <person name="Salamov A."/>
            <person name="Schaack S."/>
            <person name="Shapiro H."/>
            <person name="Shiga Y."/>
            <person name="Skalitzky C."/>
            <person name="Smith Z."/>
            <person name="Souvorov A."/>
            <person name="Sung W."/>
            <person name="Tang Z."/>
            <person name="Tsuchiya D."/>
            <person name="Tu H."/>
            <person name="Vos H."/>
            <person name="Wang M."/>
            <person name="Wolf Y.I."/>
            <person name="Yamagata H."/>
            <person name="Yamada T."/>
            <person name="Ye Y."/>
            <person name="Shaw J.R."/>
            <person name="Andrews J."/>
            <person name="Crease T.J."/>
            <person name="Tang H."/>
            <person name="Lucas S.M."/>
            <person name="Robertson H.M."/>
            <person name="Bork P."/>
            <person name="Koonin E.V."/>
            <person name="Zdobnov E.M."/>
            <person name="Grigoriev I.V."/>
            <person name="Lynch M."/>
            <person name="Boore J.L."/>
        </authorList>
    </citation>
    <scope>NUCLEOTIDE SEQUENCE [LARGE SCALE GENOMIC DNA]</scope>
</reference>
<evidence type="ECO:0000313" key="2">
    <source>
        <dbReference type="Proteomes" id="UP000000305"/>
    </source>
</evidence>
<gene>
    <name evidence="1" type="ORF">DAPPUDRAFT_343300</name>
</gene>
<organism evidence="1 2">
    <name type="scientific">Daphnia pulex</name>
    <name type="common">Water flea</name>
    <dbReference type="NCBI Taxonomy" id="6669"/>
    <lineage>
        <taxon>Eukaryota</taxon>
        <taxon>Metazoa</taxon>
        <taxon>Ecdysozoa</taxon>
        <taxon>Arthropoda</taxon>
        <taxon>Crustacea</taxon>
        <taxon>Branchiopoda</taxon>
        <taxon>Diplostraca</taxon>
        <taxon>Cladocera</taxon>
        <taxon>Anomopoda</taxon>
        <taxon>Daphniidae</taxon>
        <taxon>Daphnia</taxon>
    </lineage>
</organism>
<evidence type="ECO:0000313" key="1">
    <source>
        <dbReference type="EMBL" id="EFX60344.1"/>
    </source>
</evidence>
<accession>E9I6N6</accession>
<dbReference type="AlphaFoldDB" id="E9I6N6"/>
<keyword evidence="2" id="KW-1185">Reference proteome</keyword>
<dbReference type="InParanoid" id="E9I6N6"/>
<dbReference type="EMBL" id="GL736595">
    <property type="protein sequence ID" value="EFX60344.1"/>
    <property type="molecule type" value="Genomic_DNA"/>
</dbReference>
<dbReference type="Proteomes" id="UP000000305">
    <property type="component" value="Unassembled WGS sequence"/>
</dbReference>
<dbReference type="KEGG" id="dpx:DAPPUDRAFT_343300"/>
<proteinExistence type="predicted"/>
<protein>
    <submittedName>
        <fullName evidence="1">Uncharacterized protein</fullName>
    </submittedName>
</protein>
<sequence length="128" mass="13889">MDFMKLDWNIGEAAEGIIEALNGDVSKLLIFVPGFKITGTVVGQDQLTYHLMDVGSNPETMKSHVFTFGTLISSNPWAGKGEGPCAEGKTLKQYQYFVKTTNGEIDFTVVGCEFESFGTVRLSGARPG</sequence>
<dbReference type="HOGENOM" id="CLU_1961775_0_0_1"/>
<name>E9I6N6_DAPPU</name>